<dbReference type="Proteomes" id="UP001449795">
    <property type="component" value="Chromosome"/>
</dbReference>
<dbReference type="Pfam" id="PF02604">
    <property type="entry name" value="PhdYeFM_antitox"/>
    <property type="match status" value="1"/>
</dbReference>
<comment type="similarity">
    <text evidence="1 2">Belongs to the phD/YefM antitoxin family.</text>
</comment>
<evidence type="ECO:0000313" key="3">
    <source>
        <dbReference type="EMBL" id="XAE41370.1"/>
    </source>
</evidence>
<dbReference type="SUPFAM" id="SSF143120">
    <property type="entry name" value="YefM-like"/>
    <property type="match status" value="1"/>
</dbReference>
<comment type="function">
    <text evidence="2">Antitoxin component of a type II toxin-antitoxin (TA) system.</text>
</comment>
<dbReference type="EMBL" id="CP152276">
    <property type="protein sequence ID" value="XAE41370.1"/>
    <property type="molecule type" value="Genomic_DNA"/>
</dbReference>
<evidence type="ECO:0000313" key="4">
    <source>
        <dbReference type="Proteomes" id="UP001449795"/>
    </source>
</evidence>
<organism evidence="3 4">
    <name type="scientific">Nguyenibacter vanlangensis</name>
    <dbReference type="NCBI Taxonomy" id="1216886"/>
    <lineage>
        <taxon>Bacteria</taxon>
        <taxon>Pseudomonadati</taxon>
        <taxon>Pseudomonadota</taxon>
        <taxon>Alphaproteobacteria</taxon>
        <taxon>Acetobacterales</taxon>
        <taxon>Acetobacteraceae</taxon>
        <taxon>Nguyenibacter</taxon>
    </lineage>
</organism>
<protein>
    <recommendedName>
        <fullName evidence="2">Antitoxin</fullName>
    </recommendedName>
</protein>
<keyword evidence="4" id="KW-1185">Reference proteome</keyword>
<gene>
    <name evidence="3" type="ORF">AAC691_13780</name>
</gene>
<dbReference type="RefSeq" id="WP_342627322.1">
    <property type="nucleotide sequence ID" value="NZ_CP152276.1"/>
</dbReference>
<dbReference type="InterPro" id="IPR036165">
    <property type="entry name" value="YefM-like_sf"/>
</dbReference>
<name>A0ABZ3D100_9PROT</name>
<proteinExistence type="inferred from homology"/>
<accession>A0ABZ3D100</accession>
<evidence type="ECO:0000256" key="1">
    <source>
        <dbReference type="ARBA" id="ARBA00009981"/>
    </source>
</evidence>
<reference evidence="3 4" key="1">
    <citation type="submission" date="2024-04" db="EMBL/GenBank/DDBJ databases">
        <title>Complete genome sequence of Nguyenibacter vanlangesis HBCM-1154, a strain capable of nitrogen fixation, IAA production, and phosphorus solubilization isolated from sugarcane soil.</title>
        <authorList>
            <person name="MY HANH P."/>
        </authorList>
    </citation>
    <scope>NUCLEOTIDE SEQUENCE [LARGE SCALE GENOMIC DNA]</scope>
    <source>
        <strain evidence="3 4">HBCM 1154</strain>
    </source>
</reference>
<sequence length="95" mass="10770">MPYSRQYNYFVERDMEEAVSAADANRRFSFLLRGVRAGHSYVVTSHGKPVARLVPAGGHDNVADSARAALLSRLERQPVMNAGRWTRDELYEDDQ</sequence>
<dbReference type="InterPro" id="IPR006442">
    <property type="entry name" value="Antitoxin_Phd/YefM"/>
</dbReference>
<dbReference type="Gene3D" id="3.40.1620.10">
    <property type="entry name" value="YefM-like domain"/>
    <property type="match status" value="1"/>
</dbReference>
<evidence type="ECO:0000256" key="2">
    <source>
        <dbReference type="RuleBase" id="RU362080"/>
    </source>
</evidence>
<dbReference type="NCBIfam" id="TIGR01552">
    <property type="entry name" value="phd_fam"/>
    <property type="match status" value="1"/>
</dbReference>